<organism evidence="2 3">
    <name type="scientific">Heterorhabditis bacteriophora</name>
    <name type="common">Entomopathogenic nematode worm</name>
    <dbReference type="NCBI Taxonomy" id="37862"/>
    <lineage>
        <taxon>Eukaryota</taxon>
        <taxon>Metazoa</taxon>
        <taxon>Ecdysozoa</taxon>
        <taxon>Nematoda</taxon>
        <taxon>Chromadorea</taxon>
        <taxon>Rhabditida</taxon>
        <taxon>Rhabditina</taxon>
        <taxon>Rhabditomorpha</taxon>
        <taxon>Strongyloidea</taxon>
        <taxon>Heterorhabditidae</taxon>
        <taxon>Heterorhabditis</taxon>
    </lineage>
</organism>
<keyword evidence="2" id="KW-1185">Reference proteome</keyword>
<name>A0A1I7WX16_HETBA</name>
<dbReference type="AlphaFoldDB" id="A0A1I7WX16"/>
<evidence type="ECO:0000313" key="3">
    <source>
        <dbReference type="WBParaSite" id="Hba_09646"/>
    </source>
</evidence>
<evidence type="ECO:0000256" key="1">
    <source>
        <dbReference type="SAM" id="Phobius"/>
    </source>
</evidence>
<keyword evidence="1" id="KW-1133">Transmembrane helix</keyword>
<accession>A0A1I7WX16</accession>
<reference evidence="3" key="1">
    <citation type="submission" date="2016-11" db="UniProtKB">
        <authorList>
            <consortium name="WormBaseParasite"/>
        </authorList>
    </citation>
    <scope>IDENTIFICATION</scope>
</reference>
<dbReference type="Proteomes" id="UP000095283">
    <property type="component" value="Unplaced"/>
</dbReference>
<protein>
    <submittedName>
        <fullName evidence="3">Uncharacterized protein</fullName>
    </submittedName>
</protein>
<keyword evidence="1" id="KW-0812">Transmembrane</keyword>
<sequence>MHKKDIKEHFVGVLGIVRKLIYICKVLNLIVLPVLLLLKSCCVRLIKIAWKHISACSFFYVESKFSHQRKEFKKNLVI</sequence>
<proteinExistence type="predicted"/>
<feature type="transmembrane region" description="Helical" evidence="1">
    <location>
        <begin position="20"/>
        <end position="38"/>
    </location>
</feature>
<keyword evidence="1" id="KW-0472">Membrane</keyword>
<evidence type="ECO:0000313" key="2">
    <source>
        <dbReference type="Proteomes" id="UP000095283"/>
    </source>
</evidence>
<dbReference type="WBParaSite" id="Hba_09646">
    <property type="protein sequence ID" value="Hba_09646"/>
    <property type="gene ID" value="Hba_09646"/>
</dbReference>